<organism evidence="4 5">
    <name type="scientific">Selenomonas infelix ATCC 43532</name>
    <dbReference type="NCBI Taxonomy" id="679201"/>
    <lineage>
        <taxon>Bacteria</taxon>
        <taxon>Bacillati</taxon>
        <taxon>Bacillota</taxon>
        <taxon>Negativicutes</taxon>
        <taxon>Selenomonadales</taxon>
        <taxon>Selenomonadaceae</taxon>
        <taxon>Selenomonas</taxon>
    </lineage>
</organism>
<dbReference type="EMBL" id="ACZM01000001">
    <property type="protein sequence ID" value="EHG22649.1"/>
    <property type="molecule type" value="Genomic_DNA"/>
</dbReference>
<reference evidence="4 5" key="1">
    <citation type="submission" date="2011-08" db="EMBL/GenBank/DDBJ databases">
        <title>The Genome Sequence of Selenomonas infelix ATCC 43532.</title>
        <authorList>
            <consortium name="The Broad Institute Genome Sequencing Platform"/>
            <person name="Earl A."/>
            <person name="Ward D."/>
            <person name="Feldgarden M."/>
            <person name="Gevers D."/>
            <person name="Izard J."/>
            <person name="Blanton J.M."/>
            <person name="Baranova O.V."/>
            <person name="Dewhirst F.E."/>
            <person name="Young S.K."/>
            <person name="Zeng Q."/>
            <person name="Gargeya S."/>
            <person name="Fitzgerald M."/>
            <person name="Haas B."/>
            <person name="Abouelleil A."/>
            <person name="Alvarado L."/>
            <person name="Arachchi H.M."/>
            <person name="Berlin A."/>
            <person name="Brown A."/>
            <person name="Chapman S.B."/>
            <person name="Chen Z."/>
            <person name="Dunbar C."/>
            <person name="Freedman E."/>
            <person name="Gearin G."/>
            <person name="Gellesch M."/>
            <person name="Goldberg J."/>
            <person name="Griggs A."/>
            <person name="Gujja S."/>
            <person name="Heiman D."/>
            <person name="Howarth C."/>
            <person name="Larson L."/>
            <person name="Lui A."/>
            <person name="MacDonald P.J.P."/>
            <person name="Montmayeur A."/>
            <person name="Murphy C."/>
            <person name="Neiman D."/>
            <person name="Pearson M."/>
            <person name="Priest M."/>
            <person name="Roberts A."/>
            <person name="Saif S."/>
            <person name="Shea T."/>
            <person name="Shenoy N."/>
            <person name="Sisk P."/>
            <person name="Stolte C."/>
            <person name="Sykes S."/>
            <person name="Wortman J."/>
            <person name="Nusbaum C."/>
            <person name="Birren B."/>
        </authorList>
    </citation>
    <scope>NUCLEOTIDE SEQUENCE [LARGE SCALE GENOMIC DNA]</scope>
    <source>
        <strain evidence="4 5">ATCC 43532</strain>
    </source>
</reference>
<dbReference type="OrthoDB" id="9806179at2"/>
<evidence type="ECO:0000256" key="1">
    <source>
        <dbReference type="ARBA" id="ARBA00022630"/>
    </source>
</evidence>
<gene>
    <name evidence="4" type="ORF">HMPREF9334_00034</name>
</gene>
<dbReference type="AlphaFoldDB" id="G5GLA4"/>
<evidence type="ECO:0000259" key="3">
    <source>
        <dbReference type="Pfam" id="PF07992"/>
    </source>
</evidence>
<proteinExistence type="predicted"/>
<dbReference type="PRINTS" id="PR00368">
    <property type="entry name" value="FADPNR"/>
</dbReference>
<dbReference type="STRING" id="679201.HMPREF9334_00034"/>
<dbReference type="PANTHER" id="PTHR48105">
    <property type="entry name" value="THIOREDOXIN REDUCTASE 1-RELATED-RELATED"/>
    <property type="match status" value="1"/>
</dbReference>
<protein>
    <recommendedName>
        <fullName evidence="3">FAD/NAD(P)-binding domain-containing protein</fullName>
    </recommendedName>
</protein>
<keyword evidence="2" id="KW-0560">Oxidoreductase</keyword>
<dbReference type="RefSeq" id="WP_006691488.1">
    <property type="nucleotide sequence ID" value="NZ_JH376797.1"/>
</dbReference>
<comment type="caution">
    <text evidence="4">The sequence shown here is derived from an EMBL/GenBank/DDBJ whole genome shotgun (WGS) entry which is preliminary data.</text>
</comment>
<dbReference type="InterPro" id="IPR050097">
    <property type="entry name" value="Ferredoxin-NADP_redctase_2"/>
</dbReference>
<dbReference type="HOGENOM" id="CLU_031864_5_3_9"/>
<sequence>MHVIIIGSGPAGVSAALYARRGGADVTVVTKGAGALRAAELVENYYGFDVPITGAELERRSIAGAKRLGVVFAMDEAMSVLPRDDGQGFRVEGGRSAYEGDTVILAAGASRSMLSVPGLQEFEGRGVSFCAICDAFFYRGKNVAVIGAGDYALHEAEILLPHAARLTLLTNGAAPDIRVSDGITVEQRVISRIAGTRRVERIVFDDGTEMTVDGIFLASGTAGSFELARKLGVLQRDGKIVVDAQMETNVPGIYAAGDCTGGLLQIAKAVYEGAAAGLAAVRHLRRQ</sequence>
<dbReference type="Pfam" id="PF07992">
    <property type="entry name" value="Pyr_redox_2"/>
    <property type="match status" value="1"/>
</dbReference>
<dbReference type="eggNOG" id="COG0492">
    <property type="taxonomic scope" value="Bacteria"/>
</dbReference>
<evidence type="ECO:0000313" key="4">
    <source>
        <dbReference type="EMBL" id="EHG22649.1"/>
    </source>
</evidence>
<dbReference type="Gene3D" id="3.50.50.60">
    <property type="entry name" value="FAD/NAD(P)-binding domain"/>
    <property type="match status" value="2"/>
</dbReference>
<dbReference type="InterPro" id="IPR036188">
    <property type="entry name" value="FAD/NAD-bd_sf"/>
</dbReference>
<dbReference type="PATRIC" id="fig|679201.3.peg.33"/>
<name>G5GLA4_9FIRM</name>
<keyword evidence="5" id="KW-1185">Reference proteome</keyword>
<evidence type="ECO:0000313" key="5">
    <source>
        <dbReference type="Proteomes" id="UP000004129"/>
    </source>
</evidence>
<evidence type="ECO:0000256" key="2">
    <source>
        <dbReference type="ARBA" id="ARBA00023002"/>
    </source>
</evidence>
<dbReference type="SUPFAM" id="SSF51905">
    <property type="entry name" value="FAD/NAD(P)-binding domain"/>
    <property type="match status" value="1"/>
</dbReference>
<dbReference type="InterPro" id="IPR023753">
    <property type="entry name" value="FAD/NAD-binding_dom"/>
</dbReference>
<feature type="domain" description="FAD/NAD(P)-binding" evidence="3">
    <location>
        <begin position="1"/>
        <end position="273"/>
    </location>
</feature>
<dbReference type="Proteomes" id="UP000004129">
    <property type="component" value="Unassembled WGS sequence"/>
</dbReference>
<dbReference type="PRINTS" id="PR00469">
    <property type="entry name" value="PNDRDTASEII"/>
</dbReference>
<keyword evidence="1" id="KW-0285">Flavoprotein</keyword>
<dbReference type="GO" id="GO:0016491">
    <property type="term" value="F:oxidoreductase activity"/>
    <property type="evidence" value="ECO:0007669"/>
    <property type="project" value="UniProtKB-KW"/>
</dbReference>
<accession>G5GLA4</accession>